<proteinExistence type="predicted"/>
<dbReference type="EMBL" id="CAJJDO010000137">
    <property type="protein sequence ID" value="CAD8204320.1"/>
    <property type="molecule type" value="Genomic_DNA"/>
</dbReference>
<dbReference type="AlphaFoldDB" id="A0A8S1XTB3"/>
<organism evidence="1 2">
    <name type="scientific">Paramecium pentaurelia</name>
    <dbReference type="NCBI Taxonomy" id="43138"/>
    <lineage>
        <taxon>Eukaryota</taxon>
        <taxon>Sar</taxon>
        <taxon>Alveolata</taxon>
        <taxon>Ciliophora</taxon>
        <taxon>Intramacronucleata</taxon>
        <taxon>Oligohymenophorea</taxon>
        <taxon>Peniculida</taxon>
        <taxon>Parameciidae</taxon>
        <taxon>Paramecium</taxon>
    </lineage>
</organism>
<comment type="caution">
    <text evidence="1">The sequence shown here is derived from an EMBL/GenBank/DDBJ whole genome shotgun (WGS) entry which is preliminary data.</text>
</comment>
<protein>
    <submittedName>
        <fullName evidence="1">Uncharacterized protein</fullName>
    </submittedName>
</protein>
<reference evidence="1" key="1">
    <citation type="submission" date="2021-01" db="EMBL/GenBank/DDBJ databases">
        <authorList>
            <consortium name="Genoscope - CEA"/>
            <person name="William W."/>
        </authorList>
    </citation>
    <scope>NUCLEOTIDE SEQUENCE</scope>
</reference>
<gene>
    <name evidence="1" type="ORF">PPENT_87.1.T1370002</name>
</gene>
<dbReference type="Proteomes" id="UP000689195">
    <property type="component" value="Unassembled WGS sequence"/>
</dbReference>
<evidence type="ECO:0000313" key="1">
    <source>
        <dbReference type="EMBL" id="CAD8204320.1"/>
    </source>
</evidence>
<accession>A0A8S1XTB3</accession>
<evidence type="ECO:0000313" key="2">
    <source>
        <dbReference type="Proteomes" id="UP000689195"/>
    </source>
</evidence>
<keyword evidence="2" id="KW-1185">Reference proteome</keyword>
<name>A0A8S1XTB3_9CILI</name>
<sequence>MIYYDLFKNIQLNISDSTFLKQISYDPSSVPKGGFNKGIILLLKCSCPSSCICNSNKERVWYHQCGEPLFLTEQGDILCKNHLKNCAGQFIKDAFFQCNKAKQSNTRYQHQQMSNFLMVLSKVISNAENNLDTFELDFTQNIVQSLQKRWYT</sequence>